<feature type="signal peptide" evidence="1">
    <location>
        <begin position="1"/>
        <end position="19"/>
    </location>
</feature>
<protein>
    <recommendedName>
        <fullName evidence="4">Lipoprotein</fullName>
    </recommendedName>
</protein>
<evidence type="ECO:0000313" key="2">
    <source>
        <dbReference type="EMBL" id="MDP5138390.1"/>
    </source>
</evidence>
<sequence length="156" mass="17546">MMKYLFSFAITFFVTACQAQPDTNSSANYVVQGLAEAAANTPYLAKVQHVNVVEESAIDPVTQEEYQRHVYSADVLTTYRGTNEVKISYAVRVEKGEDTTLDNTPVIIALCRDTLGLLYWPGTGSQFPVNRQTELWLQQHEKTLQQQNSTDSWCAD</sequence>
<organism evidence="2 3">
    <name type="scientific">Rheinheimera baltica</name>
    <dbReference type="NCBI Taxonomy" id="67576"/>
    <lineage>
        <taxon>Bacteria</taxon>
        <taxon>Pseudomonadati</taxon>
        <taxon>Pseudomonadota</taxon>
        <taxon>Gammaproteobacteria</taxon>
        <taxon>Chromatiales</taxon>
        <taxon>Chromatiaceae</taxon>
        <taxon>Rheinheimera</taxon>
    </lineage>
</organism>
<comment type="caution">
    <text evidence="2">The sequence shown here is derived from an EMBL/GenBank/DDBJ whole genome shotgun (WGS) entry which is preliminary data.</text>
</comment>
<dbReference type="RefSeq" id="WP_305977526.1">
    <property type="nucleotide sequence ID" value="NZ_JAPJDZ010000148.1"/>
</dbReference>
<keyword evidence="3" id="KW-1185">Reference proteome</keyword>
<proteinExistence type="predicted"/>
<reference evidence="2 3" key="1">
    <citation type="submission" date="2022-11" db="EMBL/GenBank/DDBJ databases">
        <title>Viruses from the air-sea interface of a natural surface slick.</title>
        <authorList>
            <person name="Rahlff J."/>
            <person name="Holmfeldt K."/>
        </authorList>
    </citation>
    <scope>NUCLEOTIDE SEQUENCE [LARGE SCALE GENOMIC DNA]</scope>
    <source>
        <strain evidence="2 3">SMS4</strain>
    </source>
</reference>
<evidence type="ECO:0000256" key="1">
    <source>
        <dbReference type="SAM" id="SignalP"/>
    </source>
</evidence>
<evidence type="ECO:0008006" key="4">
    <source>
        <dbReference type="Google" id="ProtNLM"/>
    </source>
</evidence>
<gene>
    <name evidence="2" type="ORF">ORJ04_20790</name>
</gene>
<keyword evidence="1" id="KW-0732">Signal</keyword>
<dbReference type="PROSITE" id="PS51257">
    <property type="entry name" value="PROKAR_LIPOPROTEIN"/>
    <property type="match status" value="1"/>
</dbReference>
<feature type="chain" id="PRO_5046195288" description="Lipoprotein" evidence="1">
    <location>
        <begin position="20"/>
        <end position="156"/>
    </location>
</feature>
<dbReference type="Proteomes" id="UP001231109">
    <property type="component" value="Unassembled WGS sequence"/>
</dbReference>
<dbReference type="EMBL" id="JAPJDZ010000148">
    <property type="protein sequence ID" value="MDP5138390.1"/>
    <property type="molecule type" value="Genomic_DNA"/>
</dbReference>
<name>A0ABT9I5U6_9GAMM</name>
<accession>A0ABT9I5U6</accession>
<evidence type="ECO:0000313" key="3">
    <source>
        <dbReference type="Proteomes" id="UP001231109"/>
    </source>
</evidence>